<reference evidence="1" key="1">
    <citation type="submission" date="2022-11" db="EMBL/GenBank/DDBJ databases">
        <authorList>
            <person name="Petersen C."/>
        </authorList>
    </citation>
    <scope>NUCLEOTIDE SEQUENCE</scope>
    <source>
        <strain evidence="1">IBT 30761</strain>
    </source>
</reference>
<evidence type="ECO:0000313" key="2">
    <source>
        <dbReference type="Proteomes" id="UP001149074"/>
    </source>
</evidence>
<reference evidence="1" key="2">
    <citation type="journal article" date="2023" name="IMA Fungus">
        <title>Comparative genomic study of the Penicillium genus elucidates a diverse pangenome and 15 lateral gene transfer events.</title>
        <authorList>
            <person name="Petersen C."/>
            <person name="Sorensen T."/>
            <person name="Nielsen M.R."/>
            <person name="Sondergaard T.E."/>
            <person name="Sorensen J.L."/>
            <person name="Fitzpatrick D.A."/>
            <person name="Frisvad J.C."/>
            <person name="Nielsen K.L."/>
        </authorList>
    </citation>
    <scope>NUCLEOTIDE SEQUENCE</scope>
    <source>
        <strain evidence="1">IBT 30761</strain>
    </source>
</reference>
<organism evidence="1 2">
    <name type="scientific">Penicillium argentinense</name>
    <dbReference type="NCBI Taxonomy" id="1131581"/>
    <lineage>
        <taxon>Eukaryota</taxon>
        <taxon>Fungi</taxon>
        <taxon>Dikarya</taxon>
        <taxon>Ascomycota</taxon>
        <taxon>Pezizomycotina</taxon>
        <taxon>Eurotiomycetes</taxon>
        <taxon>Eurotiomycetidae</taxon>
        <taxon>Eurotiales</taxon>
        <taxon>Aspergillaceae</taxon>
        <taxon>Penicillium</taxon>
    </lineage>
</organism>
<comment type="caution">
    <text evidence="1">The sequence shown here is derived from an EMBL/GenBank/DDBJ whole genome shotgun (WGS) entry which is preliminary data.</text>
</comment>
<dbReference type="GeneID" id="81360961"/>
<protein>
    <submittedName>
        <fullName evidence="1">Uncharacterized protein</fullName>
    </submittedName>
</protein>
<dbReference type="RefSeq" id="XP_056472788.1">
    <property type="nucleotide sequence ID" value="XM_056621982.1"/>
</dbReference>
<dbReference type="Proteomes" id="UP001149074">
    <property type="component" value="Unassembled WGS sequence"/>
</dbReference>
<keyword evidence="2" id="KW-1185">Reference proteome</keyword>
<dbReference type="EMBL" id="JAPQKI010000009">
    <property type="protein sequence ID" value="KAJ5090807.1"/>
    <property type="molecule type" value="Genomic_DNA"/>
</dbReference>
<evidence type="ECO:0000313" key="1">
    <source>
        <dbReference type="EMBL" id="KAJ5090807.1"/>
    </source>
</evidence>
<gene>
    <name evidence="1" type="ORF">N7532_009491</name>
</gene>
<accession>A0A9W9EZJ3</accession>
<dbReference type="AlphaFoldDB" id="A0A9W9EZJ3"/>
<sequence>MMEIHASTCWADFYALVGDDRNQGYASFIESLTGIEYHPNSTEWPRSSPAVAYIEVANSPR</sequence>
<name>A0A9W9EZJ3_9EURO</name>
<proteinExistence type="predicted"/>